<dbReference type="GO" id="GO:0000398">
    <property type="term" value="P:mRNA splicing, via spliceosome"/>
    <property type="evidence" value="ECO:0007669"/>
    <property type="project" value="InterPro"/>
</dbReference>
<dbReference type="Proteomes" id="UP000001514">
    <property type="component" value="Unassembled WGS sequence"/>
</dbReference>
<evidence type="ECO:0000313" key="9">
    <source>
        <dbReference type="Proteomes" id="UP000001514"/>
    </source>
</evidence>
<evidence type="ECO:0000256" key="3">
    <source>
        <dbReference type="ARBA" id="ARBA00022771"/>
    </source>
</evidence>
<dbReference type="InterPro" id="IPR000571">
    <property type="entry name" value="Znf_CCCH"/>
</dbReference>
<dbReference type="GO" id="GO:0089701">
    <property type="term" value="C:U2AF complex"/>
    <property type="evidence" value="ECO:0007669"/>
    <property type="project" value="InterPro"/>
</dbReference>
<keyword evidence="4 5" id="KW-0862">Zinc</keyword>
<organism evidence="9">
    <name type="scientific">Selaginella moellendorffii</name>
    <name type="common">Spikemoss</name>
    <dbReference type="NCBI Taxonomy" id="88036"/>
    <lineage>
        <taxon>Eukaryota</taxon>
        <taxon>Viridiplantae</taxon>
        <taxon>Streptophyta</taxon>
        <taxon>Embryophyta</taxon>
        <taxon>Tracheophyta</taxon>
        <taxon>Lycopodiopsida</taxon>
        <taxon>Selaginellales</taxon>
        <taxon>Selaginellaceae</taxon>
        <taxon>Selaginella</taxon>
    </lineage>
</organism>
<keyword evidence="9" id="KW-1185">Reference proteome</keyword>
<keyword evidence="1 5" id="KW-0479">Metal-binding</keyword>
<reference evidence="8 9" key="1">
    <citation type="journal article" date="2011" name="Science">
        <title>The Selaginella genome identifies genetic changes associated with the evolution of vascular plants.</title>
        <authorList>
            <person name="Banks J.A."/>
            <person name="Nishiyama T."/>
            <person name="Hasebe M."/>
            <person name="Bowman J.L."/>
            <person name="Gribskov M."/>
            <person name="dePamphilis C."/>
            <person name="Albert V.A."/>
            <person name="Aono N."/>
            <person name="Aoyama T."/>
            <person name="Ambrose B.A."/>
            <person name="Ashton N.W."/>
            <person name="Axtell M.J."/>
            <person name="Barker E."/>
            <person name="Barker M.S."/>
            <person name="Bennetzen J.L."/>
            <person name="Bonawitz N.D."/>
            <person name="Chapple C."/>
            <person name="Cheng C."/>
            <person name="Correa L.G."/>
            <person name="Dacre M."/>
            <person name="DeBarry J."/>
            <person name="Dreyer I."/>
            <person name="Elias M."/>
            <person name="Engstrom E.M."/>
            <person name="Estelle M."/>
            <person name="Feng L."/>
            <person name="Finet C."/>
            <person name="Floyd S.K."/>
            <person name="Frommer W.B."/>
            <person name="Fujita T."/>
            <person name="Gramzow L."/>
            <person name="Gutensohn M."/>
            <person name="Harholt J."/>
            <person name="Hattori M."/>
            <person name="Heyl A."/>
            <person name="Hirai T."/>
            <person name="Hiwatashi Y."/>
            <person name="Ishikawa M."/>
            <person name="Iwata M."/>
            <person name="Karol K.G."/>
            <person name="Koehler B."/>
            <person name="Kolukisaoglu U."/>
            <person name="Kubo M."/>
            <person name="Kurata T."/>
            <person name="Lalonde S."/>
            <person name="Li K."/>
            <person name="Li Y."/>
            <person name="Litt A."/>
            <person name="Lyons E."/>
            <person name="Manning G."/>
            <person name="Maruyama T."/>
            <person name="Michael T.P."/>
            <person name="Mikami K."/>
            <person name="Miyazaki S."/>
            <person name="Morinaga S."/>
            <person name="Murata T."/>
            <person name="Mueller-Roeber B."/>
            <person name="Nelson D.R."/>
            <person name="Obara M."/>
            <person name="Oguri Y."/>
            <person name="Olmstead R.G."/>
            <person name="Onodera N."/>
            <person name="Petersen B.L."/>
            <person name="Pils B."/>
            <person name="Prigge M."/>
            <person name="Rensing S.A."/>
            <person name="Riano-Pachon D.M."/>
            <person name="Roberts A.W."/>
            <person name="Sato Y."/>
            <person name="Scheller H.V."/>
            <person name="Schulz B."/>
            <person name="Schulz C."/>
            <person name="Shakirov E.V."/>
            <person name="Shibagaki N."/>
            <person name="Shinohara N."/>
            <person name="Shippen D.E."/>
            <person name="Soerensen I."/>
            <person name="Sotooka R."/>
            <person name="Sugimoto N."/>
            <person name="Sugita M."/>
            <person name="Sumikawa N."/>
            <person name="Tanurdzic M."/>
            <person name="Theissen G."/>
            <person name="Ulvskov P."/>
            <person name="Wakazuki S."/>
            <person name="Weng J.K."/>
            <person name="Willats W.W."/>
            <person name="Wipf D."/>
            <person name="Wolf P.G."/>
            <person name="Yang L."/>
            <person name="Zimmer A.D."/>
            <person name="Zhu Q."/>
            <person name="Mitros T."/>
            <person name="Hellsten U."/>
            <person name="Loque D."/>
            <person name="Otillar R."/>
            <person name="Salamov A."/>
            <person name="Schmutz J."/>
            <person name="Shapiro H."/>
            <person name="Lindquist E."/>
            <person name="Lucas S."/>
            <person name="Rokhsar D."/>
            <person name="Grigoriev I.V."/>
        </authorList>
    </citation>
    <scope>NUCLEOTIDE SEQUENCE [LARGE SCALE GENOMIC DNA]</scope>
</reference>
<accession>D8RTF9</accession>
<dbReference type="Gramene" id="EFJ24670">
    <property type="protein sequence ID" value="EFJ24670"/>
    <property type="gene ID" value="SELMODRAFT_101529"/>
</dbReference>
<evidence type="ECO:0000256" key="4">
    <source>
        <dbReference type="ARBA" id="ARBA00022833"/>
    </source>
</evidence>
<dbReference type="AlphaFoldDB" id="D8RTF9"/>
<feature type="zinc finger region" description="C3H1-type" evidence="5">
    <location>
        <begin position="1"/>
        <end position="28"/>
    </location>
</feature>
<dbReference type="InterPro" id="IPR009145">
    <property type="entry name" value="U2AF_small"/>
</dbReference>
<evidence type="ECO:0000256" key="1">
    <source>
        <dbReference type="ARBA" id="ARBA00022723"/>
    </source>
</evidence>
<feature type="domain" description="C3H1-type" evidence="7">
    <location>
        <begin position="1"/>
        <end position="28"/>
    </location>
</feature>
<dbReference type="HOGENOM" id="CLU_2783475_0_0_1"/>
<keyword evidence="3 5" id="KW-0863">Zinc-finger</keyword>
<keyword evidence="2" id="KW-0677">Repeat</keyword>
<dbReference type="InParanoid" id="D8RTF9"/>
<dbReference type="GO" id="GO:0008270">
    <property type="term" value="F:zinc ion binding"/>
    <property type="evidence" value="ECO:0007669"/>
    <property type="project" value="UniProtKB-KW"/>
</dbReference>
<feature type="non-terminal residue" evidence="8">
    <location>
        <position position="1"/>
    </location>
</feature>
<dbReference type="GO" id="GO:0003723">
    <property type="term" value="F:RNA binding"/>
    <property type="evidence" value="ECO:0007669"/>
    <property type="project" value="InterPro"/>
</dbReference>
<dbReference type="PANTHER" id="PTHR12620">
    <property type="entry name" value="U2 SNRNP AUXILIARY FACTOR, SMALL SUBUNIT"/>
    <property type="match status" value="1"/>
</dbReference>
<name>D8RTF9_SELML</name>
<dbReference type="eggNOG" id="KOG2202">
    <property type="taxonomic scope" value="Eukaryota"/>
</dbReference>
<feature type="region of interest" description="Disordered" evidence="6">
    <location>
        <begin position="45"/>
        <end position="69"/>
    </location>
</feature>
<evidence type="ECO:0000256" key="2">
    <source>
        <dbReference type="ARBA" id="ARBA00022737"/>
    </source>
</evidence>
<proteinExistence type="predicted"/>
<gene>
    <name evidence="8" type="ORF">SELMODRAFT_101529</name>
</gene>
<sequence>QDRVNCPFYLKMGACRRRDRCSRAHLKPKQSCTLLLNNMYQSHPRSGMQKHCHPQGRAPEGLGCVLPRR</sequence>
<dbReference type="STRING" id="88036.D8RTF9"/>
<evidence type="ECO:0000256" key="5">
    <source>
        <dbReference type="PROSITE-ProRule" id="PRU00723"/>
    </source>
</evidence>
<dbReference type="PRINTS" id="PR01848">
    <property type="entry name" value="U2AUXFACTOR"/>
</dbReference>
<evidence type="ECO:0000259" key="7">
    <source>
        <dbReference type="PROSITE" id="PS50103"/>
    </source>
</evidence>
<dbReference type="EMBL" id="GL377589">
    <property type="protein sequence ID" value="EFJ24670.1"/>
    <property type="molecule type" value="Genomic_DNA"/>
</dbReference>
<evidence type="ECO:0000256" key="6">
    <source>
        <dbReference type="SAM" id="MobiDB-lite"/>
    </source>
</evidence>
<protein>
    <recommendedName>
        <fullName evidence="7">C3H1-type domain-containing protein</fullName>
    </recommendedName>
</protein>
<dbReference type="KEGG" id="smo:SELMODRAFT_101529"/>
<dbReference type="PROSITE" id="PS50103">
    <property type="entry name" value="ZF_C3H1"/>
    <property type="match status" value="1"/>
</dbReference>
<dbReference type="Pfam" id="PF00642">
    <property type="entry name" value="zf-CCCH"/>
    <property type="match status" value="1"/>
</dbReference>
<evidence type="ECO:0000313" key="8">
    <source>
        <dbReference type="EMBL" id="EFJ24670.1"/>
    </source>
</evidence>